<feature type="domain" description="Transport inhibitor response 1" evidence="2">
    <location>
        <begin position="68"/>
        <end position="114"/>
    </location>
</feature>
<dbReference type="AlphaFoldDB" id="A0A9D4ZAY2"/>
<name>A0A9D4ZAY2_ADICA</name>
<evidence type="ECO:0000313" key="3">
    <source>
        <dbReference type="EMBL" id="KAI5067060.1"/>
    </source>
</evidence>
<dbReference type="EMBL" id="JABFUD020000017">
    <property type="protein sequence ID" value="KAI5067060.1"/>
    <property type="molecule type" value="Genomic_DNA"/>
</dbReference>
<dbReference type="InterPro" id="IPR041101">
    <property type="entry name" value="Transp_inhibit"/>
</dbReference>
<evidence type="ECO:0000259" key="1">
    <source>
        <dbReference type="Pfam" id="PF18511"/>
    </source>
</evidence>
<reference evidence="3" key="1">
    <citation type="submission" date="2021-01" db="EMBL/GenBank/DDBJ databases">
        <title>Adiantum capillus-veneris genome.</title>
        <authorList>
            <person name="Fang Y."/>
            <person name="Liao Q."/>
        </authorList>
    </citation>
    <scope>NUCLEOTIDE SEQUENCE</scope>
    <source>
        <strain evidence="3">H3</strain>
        <tissue evidence="3">Leaf</tissue>
    </source>
</reference>
<comment type="caution">
    <text evidence="3">The sequence shown here is derived from an EMBL/GenBank/DDBJ whole genome shotgun (WGS) entry which is preliminary data.</text>
</comment>
<evidence type="ECO:0000313" key="4">
    <source>
        <dbReference type="Proteomes" id="UP000886520"/>
    </source>
</evidence>
<feature type="domain" description="COI1 F-box" evidence="1">
    <location>
        <begin position="11"/>
        <end position="49"/>
    </location>
</feature>
<dbReference type="InterPro" id="IPR041567">
    <property type="entry name" value="COI1_F-box"/>
</dbReference>
<dbReference type="InterPro" id="IPR032675">
    <property type="entry name" value="LRR_dom_sf"/>
</dbReference>
<dbReference type="Pfam" id="PF18791">
    <property type="entry name" value="Transp_inhibit"/>
    <property type="match status" value="1"/>
</dbReference>
<organism evidence="3 4">
    <name type="scientific">Adiantum capillus-veneris</name>
    <name type="common">Maidenhair fern</name>
    <dbReference type="NCBI Taxonomy" id="13818"/>
    <lineage>
        <taxon>Eukaryota</taxon>
        <taxon>Viridiplantae</taxon>
        <taxon>Streptophyta</taxon>
        <taxon>Embryophyta</taxon>
        <taxon>Tracheophyta</taxon>
        <taxon>Polypodiopsida</taxon>
        <taxon>Polypodiidae</taxon>
        <taxon>Polypodiales</taxon>
        <taxon>Pteridineae</taxon>
        <taxon>Pteridaceae</taxon>
        <taxon>Vittarioideae</taxon>
        <taxon>Adiantum</taxon>
    </lineage>
</organism>
<dbReference type="Proteomes" id="UP000886520">
    <property type="component" value="Chromosome 17"/>
</dbReference>
<evidence type="ECO:0000259" key="2">
    <source>
        <dbReference type="Pfam" id="PF18791"/>
    </source>
</evidence>
<accession>A0A9D4ZAY2</accession>
<proteinExistence type="predicted"/>
<dbReference type="GO" id="GO:0031146">
    <property type="term" value="P:SCF-dependent proteasomal ubiquitin-dependent protein catabolic process"/>
    <property type="evidence" value="ECO:0007669"/>
    <property type="project" value="TreeGrafter"/>
</dbReference>
<dbReference type="OrthoDB" id="423607at2759"/>
<dbReference type="Pfam" id="PF18511">
    <property type="entry name" value="F-box_5"/>
    <property type="match status" value="1"/>
</dbReference>
<dbReference type="PANTHER" id="PTHR16134:SF148">
    <property type="entry name" value="S-PHASE KINASE-ASSOCIATED PROTEIN 2, ISOFORM A"/>
    <property type="match status" value="1"/>
</dbReference>
<protein>
    <submittedName>
        <fullName evidence="3">Uncharacterized protein</fullName>
    </submittedName>
</protein>
<sequence>MRGREDSLAPFLDDLLEHVLKFIRSDKDRNNVSLVCKSWSKVEAESRRHIFIGNCYSISPERLVNRFHNVTSVTLKGKPRFSDFDLLPSDWGAYALPWVEAFCKAYPHLEELKLKRMTVCDVSLQKIATHLLHFKRLTLITCDGFSSDGLASIARHCRFLECLDLTENKVESLSGSWLDQFPEECTSVMSLNLGNVNGELGFEVLEGLVERCTMLESLKLNSSISLIQLQGLLHKAPQLRELGTGSFSQELAADDFLKLQSSFSTSRKLRSLSGFWEVGPGQLPVIYPVCKNLICLDLSYTSIGDAEFMELITQCQNLERLWILDSVEDRGLRAAASTCKGLKHIRVYPSEGDGQGVSEEGLLAISEGCPNLTSILYFCRRITNDAVVTMARRCPLLETFRLALINPLMLDPTTNQPMDEGFGAIVRNCKCLRRLSLSGMLTDKVFEYIGYFGKELQRLSIAFAGGSNIGMQCVLRGCTNLLKLEIRDSPYGDEALLAGIDRYESMRSLWMSGCHVTMQGCMSLAAAKRGRLVVEVIRKEGKEESEDLVESVYVYRSTVGCRSDIPPFVIAL</sequence>
<dbReference type="Gene3D" id="1.20.1280.50">
    <property type="match status" value="1"/>
</dbReference>
<dbReference type="Gene3D" id="3.80.10.10">
    <property type="entry name" value="Ribonuclease Inhibitor"/>
    <property type="match status" value="1"/>
</dbReference>
<dbReference type="CDD" id="cd22159">
    <property type="entry name" value="F-box_AtTIR1-like"/>
    <property type="match status" value="1"/>
</dbReference>
<gene>
    <name evidence="3" type="ORF">GOP47_0017588</name>
</gene>
<keyword evidence="4" id="KW-1185">Reference proteome</keyword>
<dbReference type="SUPFAM" id="SSF52047">
    <property type="entry name" value="RNI-like"/>
    <property type="match status" value="2"/>
</dbReference>
<dbReference type="GO" id="GO:0019005">
    <property type="term" value="C:SCF ubiquitin ligase complex"/>
    <property type="evidence" value="ECO:0007669"/>
    <property type="project" value="TreeGrafter"/>
</dbReference>
<dbReference type="PANTHER" id="PTHR16134">
    <property type="entry name" value="F-BOX/TPR REPEAT PROTEIN POF3"/>
    <property type="match status" value="1"/>
</dbReference>